<accession>A0A376BKB9</accession>
<dbReference type="SUPFAM" id="SSF55008">
    <property type="entry name" value="HMA, heavy metal-associated domain"/>
    <property type="match status" value="1"/>
</dbReference>
<organism evidence="3 4">
    <name type="scientific">Alysiella crassa</name>
    <dbReference type="NCBI Taxonomy" id="153491"/>
    <lineage>
        <taxon>Bacteria</taxon>
        <taxon>Pseudomonadati</taxon>
        <taxon>Pseudomonadota</taxon>
        <taxon>Betaproteobacteria</taxon>
        <taxon>Neisseriales</taxon>
        <taxon>Neisseriaceae</taxon>
        <taxon>Alysiella</taxon>
    </lineage>
</organism>
<dbReference type="STRING" id="1120980.GCA_000745955_01031"/>
<keyword evidence="4" id="KW-1185">Reference proteome</keyword>
<dbReference type="Proteomes" id="UP000254209">
    <property type="component" value="Unassembled WGS sequence"/>
</dbReference>
<gene>
    <name evidence="3" type="ORF">NCTC10283_00142</name>
</gene>
<dbReference type="InterPro" id="IPR036163">
    <property type="entry name" value="HMA_dom_sf"/>
</dbReference>
<dbReference type="EMBL" id="UFSO01000002">
    <property type="protein sequence ID" value="SSY70078.1"/>
    <property type="molecule type" value="Genomic_DNA"/>
</dbReference>
<proteinExistence type="predicted"/>
<name>A0A376BKB9_9NEIS</name>
<reference evidence="3 4" key="1">
    <citation type="submission" date="2018-06" db="EMBL/GenBank/DDBJ databases">
        <authorList>
            <consortium name="Pathogen Informatics"/>
            <person name="Doyle S."/>
        </authorList>
    </citation>
    <scope>NUCLEOTIDE SEQUENCE [LARGE SCALE GENOMIC DNA]</scope>
    <source>
        <strain evidence="3 4">NCTC10283</strain>
    </source>
</reference>
<feature type="region of interest" description="Disordered" evidence="1">
    <location>
        <begin position="1"/>
        <end position="20"/>
    </location>
</feature>
<dbReference type="GO" id="GO:0046872">
    <property type="term" value="F:metal ion binding"/>
    <property type="evidence" value="ECO:0007669"/>
    <property type="project" value="InterPro"/>
</dbReference>
<dbReference type="Gene3D" id="3.30.70.100">
    <property type="match status" value="1"/>
</dbReference>
<evidence type="ECO:0000259" key="2">
    <source>
        <dbReference type="PROSITE" id="PS50846"/>
    </source>
</evidence>
<feature type="compositionally biased region" description="Polar residues" evidence="1">
    <location>
        <begin position="1"/>
        <end position="14"/>
    </location>
</feature>
<evidence type="ECO:0000256" key="1">
    <source>
        <dbReference type="SAM" id="MobiDB-lite"/>
    </source>
</evidence>
<dbReference type="OrthoDB" id="8603311at2"/>
<feature type="domain" description="HMA" evidence="2">
    <location>
        <begin position="2"/>
        <end position="66"/>
    </location>
</feature>
<evidence type="ECO:0000313" key="3">
    <source>
        <dbReference type="EMBL" id="SSY70078.1"/>
    </source>
</evidence>
<evidence type="ECO:0000313" key="4">
    <source>
        <dbReference type="Proteomes" id="UP000254209"/>
    </source>
</evidence>
<sequence>MAQSKINVSGMTSKTDGDKLTEQTSSVAGVKFVNANHEQGYVVVTHTDDFDENAFKAAVNAAGFSA</sequence>
<dbReference type="InterPro" id="IPR006121">
    <property type="entry name" value="HMA_dom"/>
</dbReference>
<dbReference type="AlphaFoldDB" id="A0A376BKB9"/>
<protein>
    <submittedName>
        <fullName evidence="3">Copper chaperone</fullName>
    </submittedName>
</protein>
<dbReference type="RefSeq" id="WP_034292351.1">
    <property type="nucleotide sequence ID" value="NZ_CP091519.2"/>
</dbReference>
<dbReference type="PROSITE" id="PS50846">
    <property type="entry name" value="HMA_2"/>
    <property type="match status" value="1"/>
</dbReference>